<feature type="transmembrane region" description="Helical" evidence="9">
    <location>
        <begin position="67"/>
        <end position="94"/>
    </location>
</feature>
<evidence type="ECO:0000256" key="2">
    <source>
        <dbReference type="ARBA" id="ARBA00010072"/>
    </source>
</evidence>
<name>A0ABV2KM82_9HYPH</name>
<dbReference type="InterPro" id="IPR010065">
    <property type="entry name" value="AA_ABC_transptr_permease_3TM"/>
</dbReference>
<evidence type="ECO:0000256" key="4">
    <source>
        <dbReference type="ARBA" id="ARBA00022475"/>
    </source>
</evidence>
<evidence type="ECO:0000313" key="11">
    <source>
        <dbReference type="EMBL" id="MET3661193.1"/>
    </source>
</evidence>
<dbReference type="InterPro" id="IPR035906">
    <property type="entry name" value="MetI-like_sf"/>
</dbReference>
<evidence type="ECO:0000256" key="9">
    <source>
        <dbReference type="RuleBase" id="RU363032"/>
    </source>
</evidence>
<comment type="subcellular location">
    <subcellularLocation>
        <location evidence="1">Cell inner membrane</location>
        <topology evidence="1">Multi-pass membrane protein</topology>
    </subcellularLocation>
    <subcellularLocation>
        <location evidence="9">Cell membrane</location>
        <topology evidence="9">Multi-pass membrane protein</topology>
    </subcellularLocation>
</comment>
<evidence type="ECO:0000256" key="7">
    <source>
        <dbReference type="ARBA" id="ARBA00022989"/>
    </source>
</evidence>
<dbReference type="SUPFAM" id="SSF161098">
    <property type="entry name" value="MetI-like"/>
    <property type="match status" value="1"/>
</dbReference>
<evidence type="ECO:0000256" key="1">
    <source>
        <dbReference type="ARBA" id="ARBA00004429"/>
    </source>
</evidence>
<keyword evidence="7 9" id="KW-1133">Transmembrane helix</keyword>
<keyword evidence="6" id="KW-0029">Amino-acid transport</keyword>
<evidence type="ECO:0000256" key="6">
    <source>
        <dbReference type="ARBA" id="ARBA00022970"/>
    </source>
</evidence>
<dbReference type="InterPro" id="IPR043429">
    <property type="entry name" value="ArtM/GltK/GlnP/TcyL/YhdX-like"/>
</dbReference>
<evidence type="ECO:0000256" key="8">
    <source>
        <dbReference type="ARBA" id="ARBA00023136"/>
    </source>
</evidence>
<comment type="caution">
    <text evidence="11">The sequence shown here is derived from an EMBL/GenBank/DDBJ whole genome shotgun (WGS) entry which is preliminary data.</text>
</comment>
<feature type="transmembrane region" description="Helical" evidence="9">
    <location>
        <begin position="20"/>
        <end position="46"/>
    </location>
</feature>
<dbReference type="InterPro" id="IPR000515">
    <property type="entry name" value="MetI-like"/>
</dbReference>
<feature type="transmembrane region" description="Helical" evidence="9">
    <location>
        <begin position="100"/>
        <end position="118"/>
    </location>
</feature>
<keyword evidence="5 9" id="KW-0812">Transmembrane</keyword>
<dbReference type="PROSITE" id="PS50928">
    <property type="entry name" value="ABC_TM1"/>
    <property type="match status" value="1"/>
</dbReference>
<feature type="domain" description="ABC transmembrane type-1" evidence="10">
    <location>
        <begin position="22"/>
        <end position="221"/>
    </location>
</feature>
<evidence type="ECO:0000259" key="10">
    <source>
        <dbReference type="PROSITE" id="PS50928"/>
    </source>
</evidence>
<evidence type="ECO:0000313" key="12">
    <source>
        <dbReference type="Proteomes" id="UP001549143"/>
    </source>
</evidence>
<evidence type="ECO:0000256" key="5">
    <source>
        <dbReference type="ARBA" id="ARBA00022692"/>
    </source>
</evidence>
<dbReference type="EMBL" id="JBEPMN010000004">
    <property type="protein sequence ID" value="MET3661193.1"/>
    <property type="molecule type" value="Genomic_DNA"/>
</dbReference>
<accession>A0ABV2KM82</accession>
<keyword evidence="3 9" id="KW-0813">Transport</keyword>
<dbReference type="RefSeq" id="WP_354151081.1">
    <property type="nucleotide sequence ID" value="NZ_JBEPMN010000004.1"/>
</dbReference>
<protein>
    <submittedName>
        <fullName evidence="11">His/Glu/Gln/Arg/opine family amino acid ABC transporter permease subunit</fullName>
    </submittedName>
</protein>
<comment type="similarity">
    <text evidence="2">Belongs to the binding-protein-dependent transport system permease family. HisMQ subfamily.</text>
</comment>
<dbReference type="CDD" id="cd06261">
    <property type="entry name" value="TM_PBP2"/>
    <property type="match status" value="1"/>
</dbReference>
<dbReference type="Proteomes" id="UP001549143">
    <property type="component" value="Unassembled WGS sequence"/>
</dbReference>
<keyword evidence="8 9" id="KW-0472">Membrane</keyword>
<gene>
    <name evidence="11" type="ORF">ABID44_001513</name>
</gene>
<sequence>MGSVNWNVVFGPEGRALFASGLWITVQLAFFAIVFSTLIGSLIAVGRVSKSPALRPLRITLTALVEFIRNVPVLVQLAFWYFGVFGLSAVQWLVSPLTSLYSIEFIAGACALIVYRSAYIAEAIRSGLQSVPRGQYEAARASGLGYLTTMVRIILPQAYRMSLPALINHYVGVTKNTSIVLVIGVPDLVFQAYTLTSRTFEVFLVMGTAVATFVVLCTVVSSGFNALANYLDHRWGYVRHSNRPHSLKSWLEAWAA</sequence>
<organism evidence="11 12">
    <name type="scientific">Aquamicrobium ahrensii</name>
    <dbReference type="NCBI Taxonomy" id="469551"/>
    <lineage>
        <taxon>Bacteria</taxon>
        <taxon>Pseudomonadati</taxon>
        <taxon>Pseudomonadota</taxon>
        <taxon>Alphaproteobacteria</taxon>
        <taxon>Hyphomicrobiales</taxon>
        <taxon>Phyllobacteriaceae</taxon>
        <taxon>Aquamicrobium</taxon>
    </lineage>
</organism>
<keyword evidence="12" id="KW-1185">Reference proteome</keyword>
<dbReference type="PANTHER" id="PTHR30614:SF37">
    <property type="entry name" value="AMINO-ACID ABC TRANSPORTER PERMEASE PROTEIN YHDX-RELATED"/>
    <property type="match status" value="1"/>
</dbReference>
<dbReference type="Gene3D" id="1.10.3720.10">
    <property type="entry name" value="MetI-like"/>
    <property type="match status" value="1"/>
</dbReference>
<dbReference type="Pfam" id="PF00528">
    <property type="entry name" value="BPD_transp_1"/>
    <property type="match status" value="1"/>
</dbReference>
<evidence type="ECO:0000256" key="3">
    <source>
        <dbReference type="ARBA" id="ARBA00022448"/>
    </source>
</evidence>
<dbReference type="NCBIfam" id="TIGR01726">
    <property type="entry name" value="HEQRo_perm_3TM"/>
    <property type="match status" value="1"/>
</dbReference>
<feature type="transmembrane region" description="Helical" evidence="9">
    <location>
        <begin position="202"/>
        <end position="224"/>
    </location>
</feature>
<dbReference type="PANTHER" id="PTHR30614">
    <property type="entry name" value="MEMBRANE COMPONENT OF AMINO ACID ABC TRANSPORTER"/>
    <property type="match status" value="1"/>
</dbReference>
<reference evidence="11 12" key="1">
    <citation type="submission" date="2024-06" db="EMBL/GenBank/DDBJ databases">
        <title>Genomic Encyclopedia of Type Strains, Phase IV (KMG-IV): sequencing the most valuable type-strain genomes for metagenomic binning, comparative biology and taxonomic classification.</title>
        <authorList>
            <person name="Goeker M."/>
        </authorList>
    </citation>
    <scope>NUCLEOTIDE SEQUENCE [LARGE SCALE GENOMIC DNA]</scope>
    <source>
        <strain evidence="11 12">DSM 19730</strain>
    </source>
</reference>
<keyword evidence="4" id="KW-1003">Cell membrane</keyword>
<proteinExistence type="inferred from homology"/>